<keyword evidence="7" id="KW-0732">Signal</keyword>
<dbReference type="PRINTS" id="PR00722">
    <property type="entry name" value="CHYMOTRYPSIN"/>
</dbReference>
<dbReference type="SMART" id="SM00020">
    <property type="entry name" value="Tryp_SPc"/>
    <property type="match status" value="1"/>
</dbReference>
<dbReference type="OrthoDB" id="5597713at2759"/>
<dbReference type="InterPro" id="IPR043504">
    <property type="entry name" value="Peptidase_S1_PA_chymotrypsin"/>
</dbReference>
<keyword evidence="4" id="KW-1015">Disulfide bond</keyword>
<dbReference type="GO" id="GO:0004252">
    <property type="term" value="F:serine-type endopeptidase activity"/>
    <property type="evidence" value="ECO:0007669"/>
    <property type="project" value="InterPro"/>
</dbReference>
<keyword evidence="2 6" id="KW-0378">Hydrolase</keyword>
<dbReference type="GeneTree" id="ENSGT00910000144271"/>
<dbReference type="FunFam" id="2.40.10.10:FF:000002">
    <property type="entry name" value="Transmembrane protease serine"/>
    <property type="match status" value="1"/>
</dbReference>
<sequence>MLRLHQTEPTLFCTMPLIPLLLLSSLLPYQGHSASVSVGIINGTVVRPHSRPYMVSLQNQGTHICGGFLVSARFVMTAAHCLRGKPILTAVLGAHDLSNSKHSITMEVEEYHPHQDFSEDTLDFDIMLLKLHGTVKASKTVNWIFIPKNKEDIPNNSVCSVAGWGRTESSKNGEHLLEAQTIIQDRSSCNNAWKKVHPVSITSRMMCAVHPGGSCKGDSGGPLVCHNIAVGIVSFGDGQQCNSPRAPNVYAKISAFLPWIHSIVNGA</sequence>
<reference evidence="9" key="3">
    <citation type="submission" date="2025-08" db="UniProtKB">
        <authorList>
            <consortium name="Ensembl"/>
        </authorList>
    </citation>
    <scope>IDENTIFICATION</scope>
</reference>
<proteinExistence type="inferred from homology"/>
<reference evidence="9" key="4">
    <citation type="submission" date="2025-09" db="UniProtKB">
        <authorList>
            <consortium name="Ensembl"/>
        </authorList>
    </citation>
    <scope>IDENTIFICATION</scope>
</reference>
<dbReference type="PANTHER" id="PTHR24271:SF87">
    <property type="entry name" value="ARGININE ESTERASE-LIKE-RELATED"/>
    <property type="match status" value="1"/>
</dbReference>
<feature type="signal peptide" evidence="7">
    <location>
        <begin position="1"/>
        <end position="33"/>
    </location>
</feature>
<dbReference type="Bgee" id="ENSAMXG00000041485">
    <property type="expression patterns" value="Expressed in pharyngeal gill and 6 other cell types or tissues"/>
</dbReference>
<dbReference type="InterPro" id="IPR001254">
    <property type="entry name" value="Trypsin_dom"/>
</dbReference>
<dbReference type="InParanoid" id="A0A3B1JSQ7"/>
<keyword evidence="3 6" id="KW-0720">Serine protease</keyword>
<organism evidence="9 10">
    <name type="scientific">Astyanax mexicanus</name>
    <name type="common">Blind cave fish</name>
    <name type="synonym">Astyanax fasciatus mexicanus</name>
    <dbReference type="NCBI Taxonomy" id="7994"/>
    <lineage>
        <taxon>Eukaryota</taxon>
        <taxon>Metazoa</taxon>
        <taxon>Chordata</taxon>
        <taxon>Craniata</taxon>
        <taxon>Vertebrata</taxon>
        <taxon>Euteleostomi</taxon>
        <taxon>Actinopterygii</taxon>
        <taxon>Neopterygii</taxon>
        <taxon>Teleostei</taxon>
        <taxon>Ostariophysi</taxon>
        <taxon>Characiformes</taxon>
        <taxon>Characoidei</taxon>
        <taxon>Acestrorhamphidae</taxon>
        <taxon>Acestrorhamphinae</taxon>
        <taxon>Astyanax</taxon>
    </lineage>
</organism>
<dbReference type="Ensembl" id="ENSAMXT00000054410.1">
    <property type="protein sequence ID" value="ENSAMXP00000044374.1"/>
    <property type="gene ID" value="ENSAMXG00000041485.1"/>
</dbReference>
<evidence type="ECO:0000313" key="10">
    <source>
        <dbReference type="Proteomes" id="UP000018467"/>
    </source>
</evidence>
<comment type="similarity">
    <text evidence="5">Belongs to the peptidase S1 family. CLIP subfamily.</text>
</comment>
<dbReference type="Proteomes" id="UP000018467">
    <property type="component" value="Unassembled WGS sequence"/>
</dbReference>
<dbReference type="GO" id="GO:0006508">
    <property type="term" value="P:proteolysis"/>
    <property type="evidence" value="ECO:0007669"/>
    <property type="project" value="UniProtKB-KW"/>
</dbReference>
<evidence type="ECO:0000313" key="9">
    <source>
        <dbReference type="Ensembl" id="ENSAMXP00000044374.1"/>
    </source>
</evidence>
<dbReference type="PANTHER" id="PTHR24271">
    <property type="entry name" value="KALLIKREIN-RELATED"/>
    <property type="match status" value="1"/>
</dbReference>
<keyword evidence="10" id="KW-1185">Reference proteome</keyword>
<dbReference type="SUPFAM" id="SSF50494">
    <property type="entry name" value="Trypsin-like serine proteases"/>
    <property type="match status" value="1"/>
</dbReference>
<evidence type="ECO:0000256" key="5">
    <source>
        <dbReference type="ARBA" id="ARBA00024195"/>
    </source>
</evidence>
<evidence type="ECO:0000256" key="7">
    <source>
        <dbReference type="SAM" id="SignalP"/>
    </source>
</evidence>
<dbReference type="Pfam" id="PF00089">
    <property type="entry name" value="Trypsin"/>
    <property type="match status" value="1"/>
</dbReference>
<dbReference type="PROSITE" id="PS00135">
    <property type="entry name" value="TRYPSIN_SER"/>
    <property type="match status" value="1"/>
</dbReference>
<evidence type="ECO:0000256" key="3">
    <source>
        <dbReference type="ARBA" id="ARBA00022825"/>
    </source>
</evidence>
<dbReference type="PROSITE" id="PS00134">
    <property type="entry name" value="TRYPSIN_HIS"/>
    <property type="match status" value="1"/>
</dbReference>
<keyword evidence="1 6" id="KW-0645">Protease</keyword>
<protein>
    <submittedName>
        <fullName evidence="9">Duodenase-1-like</fullName>
    </submittedName>
</protein>
<feature type="chain" id="PRO_5017306489" evidence="7">
    <location>
        <begin position="34"/>
        <end position="267"/>
    </location>
</feature>
<name>A0A3B1JSQ7_ASTMX</name>
<dbReference type="CDD" id="cd00190">
    <property type="entry name" value="Tryp_SPc"/>
    <property type="match status" value="1"/>
</dbReference>
<accession>A0A3B1JSQ7</accession>
<dbReference type="InterPro" id="IPR018114">
    <property type="entry name" value="TRYPSIN_HIS"/>
</dbReference>
<evidence type="ECO:0000256" key="1">
    <source>
        <dbReference type="ARBA" id="ARBA00022670"/>
    </source>
</evidence>
<dbReference type="STRING" id="7994.ENSAMXP00000044374"/>
<evidence type="ECO:0000256" key="6">
    <source>
        <dbReference type="RuleBase" id="RU363034"/>
    </source>
</evidence>
<evidence type="ECO:0000256" key="4">
    <source>
        <dbReference type="ARBA" id="ARBA00023157"/>
    </source>
</evidence>
<evidence type="ECO:0000256" key="2">
    <source>
        <dbReference type="ARBA" id="ARBA00022801"/>
    </source>
</evidence>
<dbReference type="InterPro" id="IPR033116">
    <property type="entry name" value="TRYPSIN_SER"/>
</dbReference>
<feature type="domain" description="Peptidase S1" evidence="8">
    <location>
        <begin position="40"/>
        <end position="265"/>
    </location>
</feature>
<dbReference type="InterPro" id="IPR001314">
    <property type="entry name" value="Peptidase_S1A"/>
</dbReference>
<dbReference type="InterPro" id="IPR009003">
    <property type="entry name" value="Peptidase_S1_PA"/>
</dbReference>
<evidence type="ECO:0000259" key="8">
    <source>
        <dbReference type="PROSITE" id="PS50240"/>
    </source>
</evidence>
<dbReference type="Gene3D" id="2.40.10.10">
    <property type="entry name" value="Trypsin-like serine proteases"/>
    <property type="match status" value="1"/>
</dbReference>
<dbReference type="PROSITE" id="PS50240">
    <property type="entry name" value="TRYPSIN_DOM"/>
    <property type="match status" value="1"/>
</dbReference>
<reference evidence="10" key="1">
    <citation type="submission" date="2013-03" db="EMBL/GenBank/DDBJ databases">
        <authorList>
            <person name="Jeffery W."/>
            <person name="Warren W."/>
            <person name="Wilson R.K."/>
        </authorList>
    </citation>
    <scope>NUCLEOTIDE SEQUENCE</scope>
    <source>
        <strain evidence="10">female</strain>
    </source>
</reference>
<dbReference type="AlphaFoldDB" id="A0A3B1JSQ7"/>
<reference evidence="10" key="2">
    <citation type="journal article" date="2014" name="Nat. Commun.">
        <title>The cavefish genome reveals candidate genes for eye loss.</title>
        <authorList>
            <person name="McGaugh S.E."/>
            <person name="Gross J.B."/>
            <person name="Aken B."/>
            <person name="Blin M."/>
            <person name="Borowsky R."/>
            <person name="Chalopin D."/>
            <person name="Hinaux H."/>
            <person name="Jeffery W.R."/>
            <person name="Keene A."/>
            <person name="Ma L."/>
            <person name="Minx P."/>
            <person name="Murphy D."/>
            <person name="O'Quin K.E."/>
            <person name="Retaux S."/>
            <person name="Rohner N."/>
            <person name="Searle S.M."/>
            <person name="Stahl B.A."/>
            <person name="Tabin C."/>
            <person name="Volff J.N."/>
            <person name="Yoshizawa M."/>
            <person name="Warren W.C."/>
        </authorList>
    </citation>
    <scope>NUCLEOTIDE SEQUENCE [LARGE SCALE GENOMIC DNA]</scope>
    <source>
        <strain evidence="10">female</strain>
    </source>
</reference>